<evidence type="ECO:0000256" key="2">
    <source>
        <dbReference type="ARBA" id="ARBA00009025"/>
    </source>
</evidence>
<evidence type="ECO:0000256" key="4">
    <source>
        <dbReference type="ARBA" id="ARBA00021006"/>
    </source>
</evidence>
<dbReference type="PANTHER" id="PTHR43507">
    <property type="entry name" value="NADH-UBIQUINONE OXIDOREDUCTASE CHAIN 4"/>
    <property type="match status" value="1"/>
</dbReference>
<accession>W0TL90</accession>
<evidence type="ECO:0000256" key="5">
    <source>
        <dbReference type="ARBA" id="ARBA00022448"/>
    </source>
</evidence>
<dbReference type="InterPro" id="IPR001750">
    <property type="entry name" value="ND/Mrp_TM"/>
</dbReference>
<dbReference type="PANTHER" id="PTHR43507:SF20">
    <property type="entry name" value="NADH-UBIQUINONE OXIDOREDUCTASE CHAIN 4"/>
    <property type="match status" value="1"/>
</dbReference>
<reference evidence="19" key="2">
    <citation type="submission" date="2013-01" db="EMBL/GenBank/DDBJ databases">
        <authorList>
            <person name="Kurabayashi A."/>
            <person name="Sumida M."/>
        </authorList>
    </citation>
    <scope>NUCLEOTIDE SEQUENCE</scope>
    <source>
        <strain evidence="19">No. B03</strain>
    </source>
</reference>
<comment type="function">
    <text evidence="16">Core subunit of the mitochondrial membrane respiratory chain NADH dehydrogenase (Complex I) which catalyzes electron transfer from NADH through the respiratory chain, using ubiquinone as an electron acceptor. Essential for the catalytic activity and assembly of complex I.</text>
</comment>
<evidence type="ECO:0000256" key="10">
    <source>
        <dbReference type="ARBA" id="ARBA00022989"/>
    </source>
</evidence>
<evidence type="ECO:0000256" key="12">
    <source>
        <dbReference type="ARBA" id="ARBA00023075"/>
    </source>
</evidence>
<gene>
    <name evidence="19" type="primary">nad4</name>
    <name evidence="19" type="synonym">ND4</name>
</gene>
<feature type="transmembrane region" description="Helical" evidence="16">
    <location>
        <begin position="92"/>
        <end position="110"/>
    </location>
</feature>
<organism evidence="19">
    <name type="scientific">Hyperolius marmoratus</name>
    <name type="common">Marbled rush frog</name>
    <dbReference type="NCBI Taxonomy" id="476017"/>
    <lineage>
        <taxon>Eukaryota</taxon>
        <taxon>Metazoa</taxon>
        <taxon>Chordata</taxon>
        <taxon>Craniata</taxon>
        <taxon>Vertebrata</taxon>
        <taxon>Euteleostomi</taxon>
        <taxon>Amphibia</taxon>
        <taxon>Batrachia</taxon>
        <taxon>Anura</taxon>
        <taxon>Neobatrachia</taxon>
        <taxon>Microhyloidea</taxon>
        <taxon>Hyperoliidae</taxon>
        <taxon>Hyperolius</taxon>
    </lineage>
</organism>
<evidence type="ECO:0000259" key="17">
    <source>
        <dbReference type="Pfam" id="PF00361"/>
    </source>
</evidence>
<keyword evidence="12 16" id="KW-0830">Ubiquinone</keyword>
<geneLocation type="mitochondrion" evidence="19"/>
<dbReference type="GO" id="GO:0048039">
    <property type="term" value="F:ubiquinone binding"/>
    <property type="evidence" value="ECO:0007669"/>
    <property type="project" value="TreeGrafter"/>
</dbReference>
<dbReference type="InterPro" id="IPR003918">
    <property type="entry name" value="NADH_UbQ_OxRdtase"/>
</dbReference>
<dbReference type="CTD" id="4538"/>
<comment type="subcellular location">
    <subcellularLocation>
        <location evidence="1 16">Mitochondrion membrane</location>
        <topology evidence="1 16">Multi-pass membrane protein</topology>
    </subcellularLocation>
</comment>
<keyword evidence="6 16" id="KW-0679">Respiratory chain</keyword>
<evidence type="ECO:0000256" key="9">
    <source>
        <dbReference type="ARBA" id="ARBA00022982"/>
    </source>
</evidence>
<evidence type="ECO:0000256" key="7">
    <source>
        <dbReference type="ARBA" id="ARBA00022692"/>
    </source>
</evidence>
<dbReference type="Pfam" id="PF01059">
    <property type="entry name" value="Oxidored_q5_N"/>
    <property type="match status" value="1"/>
</dbReference>
<dbReference type="GO" id="GO:0042773">
    <property type="term" value="P:ATP synthesis coupled electron transport"/>
    <property type="evidence" value="ECO:0007669"/>
    <property type="project" value="InterPro"/>
</dbReference>
<dbReference type="GeneID" id="18252325"/>
<reference evidence="19" key="1">
    <citation type="journal article" date="2013" name="BMC Genomics">
        <title>Afrobatrachian mitochondrial genomes: genome reorganization, gene rearrangement mechanisms, and evolutionary trends of duplicated and rearranged genes.</title>
        <authorList>
            <person name="Kurabayashi A."/>
            <person name="Sumida M."/>
        </authorList>
    </citation>
    <scope>NUCLEOTIDE SEQUENCE</scope>
    <source>
        <strain evidence="19">No. B03</strain>
    </source>
</reference>
<evidence type="ECO:0000259" key="18">
    <source>
        <dbReference type="Pfam" id="PF01059"/>
    </source>
</evidence>
<evidence type="ECO:0000256" key="15">
    <source>
        <dbReference type="ARBA" id="ARBA00049551"/>
    </source>
</evidence>
<keyword evidence="10 16" id="KW-1133">Transmembrane helix</keyword>
<feature type="transmembrane region" description="Helical" evidence="16">
    <location>
        <begin position="63"/>
        <end position="80"/>
    </location>
</feature>
<comment type="similarity">
    <text evidence="2 16">Belongs to the complex I subunit 4 family.</text>
</comment>
<feature type="transmembrane region" description="Helical" evidence="16">
    <location>
        <begin position="23"/>
        <end position="43"/>
    </location>
</feature>
<evidence type="ECO:0000256" key="11">
    <source>
        <dbReference type="ARBA" id="ARBA00023027"/>
    </source>
</evidence>
<evidence type="ECO:0000313" key="19">
    <source>
        <dbReference type="EMBL" id="BAO42919.1"/>
    </source>
</evidence>
<comment type="catalytic activity">
    <reaction evidence="15 16">
        <text>a ubiquinone + NADH + 5 H(+)(in) = a ubiquinol + NAD(+) + 4 H(+)(out)</text>
        <dbReference type="Rhea" id="RHEA:29091"/>
        <dbReference type="Rhea" id="RHEA-COMP:9565"/>
        <dbReference type="Rhea" id="RHEA-COMP:9566"/>
        <dbReference type="ChEBI" id="CHEBI:15378"/>
        <dbReference type="ChEBI" id="CHEBI:16389"/>
        <dbReference type="ChEBI" id="CHEBI:17976"/>
        <dbReference type="ChEBI" id="CHEBI:57540"/>
        <dbReference type="ChEBI" id="CHEBI:57945"/>
        <dbReference type="EC" id="7.1.1.2"/>
    </reaction>
</comment>
<evidence type="ECO:0000256" key="8">
    <source>
        <dbReference type="ARBA" id="ARBA00022967"/>
    </source>
</evidence>
<feature type="transmembrane region" description="Helical" evidence="16">
    <location>
        <begin position="347"/>
        <end position="367"/>
    </location>
</feature>
<feature type="transmembrane region" description="Helical" evidence="16">
    <location>
        <begin position="116"/>
        <end position="135"/>
    </location>
</feature>
<feature type="domain" description="NADH:ubiquinone oxidoreductase chain 4 N-terminal" evidence="18">
    <location>
        <begin position="1"/>
        <end position="106"/>
    </location>
</feature>
<dbReference type="InterPro" id="IPR010227">
    <property type="entry name" value="NADH_Q_OxRdtase_chainM/4"/>
</dbReference>
<dbReference type="RefSeq" id="YP_009000564.1">
    <property type="nucleotide sequence ID" value="NC_023381.1"/>
</dbReference>
<evidence type="ECO:0000256" key="13">
    <source>
        <dbReference type="ARBA" id="ARBA00023128"/>
    </source>
</evidence>
<sequence length="453" mass="51426">MLTIISAWMTLFITILFIPNKHLWSATIAQGLIISLFSIKWIFFQDFYFCSNMFLIDKISGPLAILTNWLFPLTLIASQNKISTEPIIRQRIYIANATFLQLMTLLAFTTSDLLLFFIYFEASLIPTIIIITRWGTQQQRLEAGMYFAFYTLIGAAPLMIYLLSYYNNFGSLSINLLNALPTLIMKTSYTNLFWIMCNLAFLVKMPLYWLHLWLPKAHVEAPIAGSMILAGTLLKLGGYGIIRVSIIMPELDINGTTLLMILPMFGILATAALCTRQTDLKSMIAMSSVSHMNLVIVAVLIHTPTSYSGAILMMIAHGLISSALFCLANTTYDRTNSRTMILMRGSLLIYPLATSWWLLMLLCNMALPPSINFFSELMIMSTIYNWSPTAFLITAMNLIFTTCYTLYMFWSTQRGPTPTHLKNMLPFKVQEHALMLLHITPALYLIINPELLY</sequence>
<feature type="transmembrane region" description="Helical" evidence="16">
    <location>
        <begin position="192"/>
        <end position="214"/>
    </location>
</feature>
<feature type="transmembrane region" description="Helical" evidence="16">
    <location>
        <begin position="282"/>
        <end position="301"/>
    </location>
</feature>
<keyword evidence="13 16" id="KW-0496">Mitochondrion</keyword>
<dbReference type="GO" id="GO:0003954">
    <property type="term" value="F:NADH dehydrogenase activity"/>
    <property type="evidence" value="ECO:0007669"/>
    <property type="project" value="TreeGrafter"/>
</dbReference>
<dbReference type="InterPro" id="IPR000260">
    <property type="entry name" value="NADH4_N"/>
</dbReference>
<feature type="transmembrane region" description="Helical" evidence="16">
    <location>
        <begin position="307"/>
        <end position="327"/>
    </location>
</feature>
<dbReference type="EMBL" id="AB777218">
    <property type="protein sequence ID" value="BAO42919.1"/>
    <property type="molecule type" value="Genomic_DNA"/>
</dbReference>
<dbReference type="GO" id="GO:0015990">
    <property type="term" value="P:electron transport coupled proton transport"/>
    <property type="evidence" value="ECO:0007669"/>
    <property type="project" value="TreeGrafter"/>
</dbReference>
<protein>
    <recommendedName>
        <fullName evidence="4 16">NADH-ubiquinone oxidoreductase chain 4</fullName>
        <ecNumber evidence="3 16">7.1.1.2</ecNumber>
    </recommendedName>
</protein>
<feature type="transmembrane region" description="Helical" evidence="16">
    <location>
        <begin position="253"/>
        <end position="275"/>
    </location>
</feature>
<evidence type="ECO:0000256" key="14">
    <source>
        <dbReference type="ARBA" id="ARBA00023136"/>
    </source>
</evidence>
<dbReference type="NCBIfam" id="TIGR01972">
    <property type="entry name" value="NDH_I_M"/>
    <property type="match status" value="1"/>
</dbReference>
<dbReference type="GO" id="GO:0008137">
    <property type="term" value="F:NADH dehydrogenase (ubiquinone) activity"/>
    <property type="evidence" value="ECO:0007669"/>
    <property type="project" value="UniProtKB-UniRule"/>
</dbReference>
<keyword evidence="5 16" id="KW-0813">Transport</keyword>
<feature type="transmembrane region" description="Helical" evidence="16">
    <location>
        <begin position="147"/>
        <end position="166"/>
    </location>
</feature>
<keyword evidence="7 16" id="KW-0812">Transmembrane</keyword>
<evidence type="ECO:0000256" key="3">
    <source>
        <dbReference type="ARBA" id="ARBA00012944"/>
    </source>
</evidence>
<keyword evidence="9 16" id="KW-0249">Electron transport</keyword>
<name>W0TL90_HYPMR</name>
<keyword evidence="14 16" id="KW-0472">Membrane</keyword>
<keyword evidence="11 16" id="KW-0520">NAD</keyword>
<dbReference type="EC" id="7.1.1.2" evidence="3 16"/>
<feature type="transmembrane region" description="Helical" evidence="16">
    <location>
        <begin position="387"/>
        <end position="410"/>
    </location>
</feature>
<dbReference type="Pfam" id="PF00361">
    <property type="entry name" value="Proton_antipo_M"/>
    <property type="match status" value="1"/>
</dbReference>
<evidence type="ECO:0000256" key="6">
    <source>
        <dbReference type="ARBA" id="ARBA00022660"/>
    </source>
</evidence>
<dbReference type="GO" id="GO:0031966">
    <property type="term" value="C:mitochondrial membrane"/>
    <property type="evidence" value="ECO:0007669"/>
    <property type="project" value="UniProtKB-SubCell"/>
</dbReference>
<feature type="domain" description="NADH:quinone oxidoreductase/Mrp antiporter transmembrane" evidence="17">
    <location>
        <begin position="111"/>
        <end position="395"/>
    </location>
</feature>
<keyword evidence="8" id="KW-1278">Translocase</keyword>
<dbReference type="AlphaFoldDB" id="W0TL90"/>
<dbReference type="PRINTS" id="PR01437">
    <property type="entry name" value="NUOXDRDTASE4"/>
</dbReference>
<evidence type="ECO:0000256" key="1">
    <source>
        <dbReference type="ARBA" id="ARBA00004225"/>
    </source>
</evidence>
<feature type="transmembrane region" description="Helical" evidence="16">
    <location>
        <begin position="226"/>
        <end position="247"/>
    </location>
</feature>
<proteinExistence type="inferred from homology"/>
<evidence type="ECO:0000256" key="16">
    <source>
        <dbReference type="RuleBase" id="RU003297"/>
    </source>
</evidence>